<keyword evidence="6 14" id="KW-0732">Signal</keyword>
<keyword evidence="5 12" id="KW-0812">Transmembrane</keyword>
<dbReference type="PANTHER" id="PTHR32552:SF68">
    <property type="entry name" value="FERRICHROME OUTER MEMBRANE TRANSPORTER_PHAGE RECEPTOR"/>
    <property type="match status" value="1"/>
</dbReference>
<comment type="similarity">
    <text evidence="12 13">Belongs to the TonB-dependent receptor family.</text>
</comment>
<evidence type="ECO:0000256" key="11">
    <source>
        <dbReference type="ARBA" id="ARBA00023237"/>
    </source>
</evidence>
<name>A0ABV7XK14_9GAMM</name>
<keyword evidence="8" id="KW-0406">Ion transport</keyword>
<comment type="subcellular location">
    <subcellularLocation>
        <location evidence="1 12">Cell outer membrane</location>
        <topology evidence="1 12">Multi-pass membrane protein</topology>
    </subcellularLocation>
</comment>
<reference evidence="18" key="1">
    <citation type="journal article" date="2019" name="Int. J. Syst. Evol. Microbiol.">
        <title>The Global Catalogue of Microorganisms (GCM) 10K type strain sequencing project: providing services to taxonomists for standard genome sequencing and annotation.</title>
        <authorList>
            <consortium name="The Broad Institute Genomics Platform"/>
            <consortium name="The Broad Institute Genome Sequencing Center for Infectious Disease"/>
            <person name="Wu L."/>
            <person name="Ma J."/>
        </authorList>
    </citation>
    <scope>NUCLEOTIDE SEQUENCE [LARGE SCALE GENOMIC DNA]</scope>
    <source>
        <strain evidence="18">KCTC 42441</strain>
    </source>
</reference>
<keyword evidence="4" id="KW-0410">Iron transport</keyword>
<evidence type="ECO:0000256" key="2">
    <source>
        <dbReference type="ARBA" id="ARBA00022448"/>
    </source>
</evidence>
<feature type="domain" description="TonB-dependent receptor-like beta-barrel" evidence="15">
    <location>
        <begin position="298"/>
        <end position="676"/>
    </location>
</feature>
<dbReference type="Gene3D" id="2.170.130.10">
    <property type="entry name" value="TonB-dependent receptor, plug domain"/>
    <property type="match status" value="1"/>
</dbReference>
<evidence type="ECO:0000256" key="12">
    <source>
        <dbReference type="PROSITE-ProRule" id="PRU01360"/>
    </source>
</evidence>
<proteinExistence type="inferred from homology"/>
<keyword evidence="2 12" id="KW-0813">Transport</keyword>
<evidence type="ECO:0000256" key="9">
    <source>
        <dbReference type="ARBA" id="ARBA00023077"/>
    </source>
</evidence>
<evidence type="ECO:0000259" key="16">
    <source>
        <dbReference type="Pfam" id="PF07715"/>
    </source>
</evidence>
<feature type="signal peptide" evidence="14">
    <location>
        <begin position="1"/>
        <end position="29"/>
    </location>
</feature>
<evidence type="ECO:0000256" key="4">
    <source>
        <dbReference type="ARBA" id="ARBA00022496"/>
    </source>
</evidence>
<keyword evidence="9 13" id="KW-0798">TonB box</keyword>
<evidence type="ECO:0000256" key="14">
    <source>
        <dbReference type="SAM" id="SignalP"/>
    </source>
</evidence>
<keyword evidence="18" id="KW-1185">Reference proteome</keyword>
<gene>
    <name evidence="17" type="ORF">ACFONC_04085</name>
</gene>
<dbReference type="PROSITE" id="PS52016">
    <property type="entry name" value="TONB_DEPENDENT_REC_3"/>
    <property type="match status" value="1"/>
</dbReference>
<dbReference type="InterPro" id="IPR037066">
    <property type="entry name" value="Plug_dom_sf"/>
</dbReference>
<dbReference type="InterPro" id="IPR000531">
    <property type="entry name" value="Beta-barrel_TonB"/>
</dbReference>
<dbReference type="RefSeq" id="WP_386742453.1">
    <property type="nucleotide sequence ID" value="NZ_JBHRYA010000003.1"/>
</dbReference>
<keyword evidence="3 12" id="KW-1134">Transmembrane beta strand</keyword>
<dbReference type="CDD" id="cd01347">
    <property type="entry name" value="ligand_gated_channel"/>
    <property type="match status" value="1"/>
</dbReference>
<dbReference type="PANTHER" id="PTHR32552">
    <property type="entry name" value="FERRICHROME IRON RECEPTOR-RELATED"/>
    <property type="match status" value="1"/>
</dbReference>
<evidence type="ECO:0000256" key="8">
    <source>
        <dbReference type="ARBA" id="ARBA00023065"/>
    </source>
</evidence>
<dbReference type="Pfam" id="PF00593">
    <property type="entry name" value="TonB_dep_Rec_b-barrel"/>
    <property type="match status" value="1"/>
</dbReference>
<dbReference type="InterPro" id="IPR036942">
    <property type="entry name" value="Beta-barrel_TonB_sf"/>
</dbReference>
<dbReference type="Pfam" id="PF07715">
    <property type="entry name" value="Plug"/>
    <property type="match status" value="1"/>
</dbReference>
<protein>
    <submittedName>
        <fullName evidence="17">TonB-dependent receptor family protein</fullName>
    </submittedName>
</protein>
<dbReference type="Proteomes" id="UP001595705">
    <property type="component" value="Unassembled WGS sequence"/>
</dbReference>
<evidence type="ECO:0000313" key="18">
    <source>
        <dbReference type="Proteomes" id="UP001595705"/>
    </source>
</evidence>
<keyword evidence="11 12" id="KW-0998">Cell outer membrane</keyword>
<keyword evidence="7" id="KW-0408">Iron</keyword>
<dbReference type="InterPro" id="IPR039426">
    <property type="entry name" value="TonB-dep_rcpt-like"/>
</dbReference>
<evidence type="ECO:0000256" key="10">
    <source>
        <dbReference type="ARBA" id="ARBA00023136"/>
    </source>
</evidence>
<feature type="domain" description="TonB-dependent receptor plug" evidence="16">
    <location>
        <begin position="69"/>
        <end position="177"/>
    </location>
</feature>
<dbReference type="Gene3D" id="2.40.170.20">
    <property type="entry name" value="TonB-dependent receptor, beta-barrel domain"/>
    <property type="match status" value="1"/>
</dbReference>
<evidence type="ECO:0000256" key="3">
    <source>
        <dbReference type="ARBA" id="ARBA00022452"/>
    </source>
</evidence>
<keyword evidence="17" id="KW-0675">Receptor</keyword>
<evidence type="ECO:0000256" key="13">
    <source>
        <dbReference type="RuleBase" id="RU003357"/>
    </source>
</evidence>
<accession>A0ABV7XK14</accession>
<evidence type="ECO:0000259" key="15">
    <source>
        <dbReference type="Pfam" id="PF00593"/>
    </source>
</evidence>
<dbReference type="EMBL" id="JBHRYA010000003">
    <property type="protein sequence ID" value="MFC3715327.1"/>
    <property type="molecule type" value="Genomic_DNA"/>
</dbReference>
<evidence type="ECO:0000256" key="7">
    <source>
        <dbReference type="ARBA" id="ARBA00023004"/>
    </source>
</evidence>
<comment type="caution">
    <text evidence="17">The sequence shown here is derived from an EMBL/GenBank/DDBJ whole genome shotgun (WGS) entry which is preliminary data.</text>
</comment>
<dbReference type="SUPFAM" id="SSF56935">
    <property type="entry name" value="Porins"/>
    <property type="match status" value="1"/>
</dbReference>
<organism evidence="17 18">
    <name type="scientific">Luteimonas soli</name>
    <dbReference type="NCBI Taxonomy" id="1648966"/>
    <lineage>
        <taxon>Bacteria</taxon>
        <taxon>Pseudomonadati</taxon>
        <taxon>Pseudomonadota</taxon>
        <taxon>Gammaproteobacteria</taxon>
        <taxon>Lysobacterales</taxon>
        <taxon>Lysobacteraceae</taxon>
        <taxon>Luteimonas</taxon>
    </lineage>
</organism>
<feature type="chain" id="PRO_5047263789" evidence="14">
    <location>
        <begin position="30"/>
        <end position="729"/>
    </location>
</feature>
<sequence length="729" mass="78610">MSIRYASGPRRWPVWIGLGLASIGGAAMAADPVDPDVDTPAGTPASAPATELDRVVVTATRQADDALLVPAAVDVVSTEELRRARPQLSLSESLQRVPGVFARDRQNQAQGLQVSIRGFGARSSFGIRGVRLYSDGIPATMPDGQGQVSHFMLESAGRVEVLRGPFSALYGNSSGGVISVFSADPPPHPQLSAGVDAGSDGLRRAALSWHAPWASGDGGALVDGVRVDEDGFRDHSASRQVTGQAVLKGGFGDGGRYSVLLNAHDLRADDPQGLTAAELRVDRRAASAGALNFDTRKTVHQDQAGVCLEHPLSAHHALELVAYGGTRETTQMLSIPVFVQADPRQGGGAIDLDREYGGADLRWRWTTQLGGRPFSLVAGVEYGVSDERRRGYENFIGERLGVYGALRRDEDNRVSARDAYVQADWQPADRWRINLGVRHSEVRFTSEDRYVTADNPDDSGRLRYSRSSPVAGVLFRATPQVSVYANAGGGFETPTFSELAYRPDGAGGLNDLGAARSRNMEIGVRARTAMLAYSAALFDSRTRDEVVVVANEGGRSVYDNAGTTRRRGAEFSISGAISPRWHYAAAYTFLDARYASDFVVCAQAPCGGGDLLIEDGHRIPGLSRHAAWAELRWGVDADTDIILDGRLVDRVYVDDGTDESASGYAVFDLAAERRFEAFGLQWRGYARLANLFDREYVGSVRVNDGNGRYYEPAPGRGWVIGLRVAKAFD</sequence>
<evidence type="ECO:0000256" key="6">
    <source>
        <dbReference type="ARBA" id="ARBA00022729"/>
    </source>
</evidence>
<evidence type="ECO:0000256" key="1">
    <source>
        <dbReference type="ARBA" id="ARBA00004571"/>
    </source>
</evidence>
<keyword evidence="10 12" id="KW-0472">Membrane</keyword>
<evidence type="ECO:0000313" key="17">
    <source>
        <dbReference type="EMBL" id="MFC3715327.1"/>
    </source>
</evidence>
<dbReference type="InterPro" id="IPR012910">
    <property type="entry name" value="Plug_dom"/>
</dbReference>
<evidence type="ECO:0000256" key="5">
    <source>
        <dbReference type="ARBA" id="ARBA00022692"/>
    </source>
</evidence>